<reference evidence="3" key="1">
    <citation type="submission" date="2022-03" db="EMBL/GenBank/DDBJ databases">
        <title>Gramella crocea sp. nov., isolated from activated sludge of a seafood processing plant.</title>
        <authorList>
            <person name="Zhang X."/>
        </authorList>
    </citation>
    <scope>NUCLEOTIDE SEQUENCE</scope>
    <source>
        <strain evidence="3">YJ019</strain>
    </source>
</reference>
<protein>
    <submittedName>
        <fullName evidence="3">Uncharacterized protein</fullName>
    </submittedName>
</protein>
<keyword evidence="2" id="KW-0812">Transmembrane</keyword>
<dbReference type="Pfam" id="PF13573">
    <property type="entry name" value="SprB"/>
    <property type="match status" value="17"/>
</dbReference>
<dbReference type="EMBL" id="JAKVTV010000004">
    <property type="protein sequence ID" value="MCH4823908.1"/>
    <property type="molecule type" value="Genomic_DNA"/>
</dbReference>
<keyword evidence="2" id="KW-0472">Membrane</keyword>
<comment type="caution">
    <text evidence="3">The sequence shown here is derived from an EMBL/GenBank/DDBJ whole genome shotgun (WGS) entry which is preliminary data.</text>
</comment>
<name>A0A9X1V4D6_9FLAO</name>
<evidence type="ECO:0000313" key="3">
    <source>
        <dbReference type="EMBL" id="MCH4823908.1"/>
    </source>
</evidence>
<gene>
    <name evidence="3" type="ORF">ML462_12070</name>
</gene>
<feature type="transmembrane region" description="Helical" evidence="2">
    <location>
        <begin position="21"/>
        <end position="40"/>
    </location>
</feature>
<organism evidence="3 4">
    <name type="scientific">Christiangramia lutea</name>
    <dbReference type="NCBI Taxonomy" id="1607951"/>
    <lineage>
        <taxon>Bacteria</taxon>
        <taxon>Pseudomonadati</taxon>
        <taxon>Bacteroidota</taxon>
        <taxon>Flavobacteriia</taxon>
        <taxon>Flavobacteriales</taxon>
        <taxon>Flavobacteriaceae</taxon>
        <taxon>Christiangramia</taxon>
    </lineage>
</organism>
<accession>A0A9X1V4D6</accession>
<proteinExistence type="predicted"/>
<dbReference type="RefSeq" id="WP_240714082.1">
    <property type="nucleotide sequence ID" value="NZ_JAKVTV010000004.1"/>
</dbReference>
<keyword evidence="2" id="KW-1133">Transmembrane helix</keyword>
<dbReference type="Gene3D" id="2.60.40.740">
    <property type="match status" value="16"/>
</dbReference>
<evidence type="ECO:0000256" key="2">
    <source>
        <dbReference type="SAM" id="Phobius"/>
    </source>
</evidence>
<feature type="region of interest" description="Disordered" evidence="1">
    <location>
        <begin position="1798"/>
        <end position="1835"/>
    </location>
</feature>
<dbReference type="InterPro" id="IPR025667">
    <property type="entry name" value="SprB_repeat"/>
</dbReference>
<evidence type="ECO:0000256" key="1">
    <source>
        <dbReference type="SAM" id="MobiDB-lite"/>
    </source>
</evidence>
<dbReference type="Proteomes" id="UP001139226">
    <property type="component" value="Unassembled WGS sequence"/>
</dbReference>
<keyword evidence="4" id="KW-1185">Reference proteome</keyword>
<sequence>MKEVTLFRKIFLNSPKQRTRGALRVSLFTLIAIFSFSNILGQGTPPLPPPGDCVSQDLLVVEARLDAPQCVECEEGDEQSFPLILSINNKTGSFRPTFAFFGTLEVRDAEGNLISSETISGCNDTDGLLPNTITELPYPPIEYTCGTSLKITNLYLAWTDASKVDDDSSKNSCANLTTNTTSQGFLDISPKCGTLGEINVDTPLSGGVSSTDSSCFQFDDGELEALPIGGLAPYTYLWSNGETTKTITGLSPGTYFVTITDSNDCTYDTQGTVGEPTELISTVESVSHVSCNGFSDGAIDISVTGGTPEYTYLWNTGATTQDLSGIAAGTYSVTVTDTNGCTDTIEGIEVGEPDELVASVEAISDVSCKGFSDGAIDISVTGGTPEYTYLWNTGATTQDLSGIAAGTYSVTVTDANGCTDTIDGIEVGEPDELVASVETISDVSCNGFSDGAIDISVSGGTPEYTYLWNIGATTQDLSGIEAGTYSVLITDANGCIFNLNDIEIGEPDELVASVESVSDASCNGFSDGAIDISVTGGTPEYTYLWNTGATTQDLSGIAAGTYSVTVTDANGCTDTIEGIEVGEPDELVASVETISDVSCNGFSDGAIDISVTGGTPEYTYLWNTGATIQELSGIAAGTYSVTVTDANGCTDTIEGIEVGEPDELVASVESVTNATCNGELDGAIDISVTGGTPEYTYLWSNGVTTQDLSGVAAGLYSVTVTDANGCTDTIENIEIEDPSTLEAEVVSTSDVSCNGFSDGAIDISVTGGTPEYTYLWNTGATTQDLSGIEAGTYSVLITDANGCIFNLNDIEVGEPDELVASVESVSDASCNGFSDGAIDISVTGGTPEYTYLWNTGATTQDLSGIAAGTYSVTVTDANGCTDTIEGIEVGEPDELVASVETISDASCNGFSDGAIDISVTGGTPEYTYLWNTGATTQDLSGIAAGTYSVTVTDTNGCTDTIEGIEVGEPDELVASVESVTNATCNGELDGAIDISVTGGTPEYTYLWSNGVTTQDLIGVAAGLYSVTVTDANGCTDTIENIEIEDPSTLEAEVVSTSDVSCNGFSDGAIDISVSGGTPEYTYLWNTGATTQDLSGIEAGTYSVLITDANGCIFNLNDIEVGEPDELVASVESVSDASCNGFSDGAIDISVTGGTPEYTYLWNTGATTQDLSGIAAGTYSVTVTDTNGCTDTIDGIEVGEPDELVASVETISDASCNGFSDGAIDISVTGGTPEYTYLWNTGATTQDLSGIAAGTYSVTVTDANGCTDTIEGIEVGEPDELVASVESVTNATCNGELDGAIGISVTGGTPEYTYLWSNGVTTQDLSGVAAGLYSVTVTDANGCTDTIENIEIEDPSTLEAEVVSTSDVSCNGFSDGAIDISVSGGTPEYTYLWNTGATIQDLSGIEAGTYSVLITDANGCIFNLNDIEIGEPEFLEVDVQVQDISCPGFSDGKITFTASGGTAPYSSDLGDFNVDGILVLENLGPGTYGNLISDANGCTIAVDDIILSDPDEIEIPEIQTTQATCIADSQGSVALSYNPVREFYYSYKASGEEIFSDYFLYEGPIPLSPGAYDFKVKYSLEGCESEEFEVIILIPPATVFTLTPEIVQPDCDTGFGSIAIRIGEATELDTEFFNYTVSSGGVDYYDGVKQPIGGFTNLPPGDYVIFGLSDNECDSGRIEVTLEEPICENFEGCTLGYWKNHTDRWECYSTCTLYSDVFGDSTPSQLQDKTLLEVLNQGGGGIYNLGRQSVAALLNICNGDVNYEIGSEADLIAYVQENFSNPGPAGSYLDELNNAGCTLGGSRATSEPSEGCESTEDSKPGKGNGRNKKSVAGNFKASPVPFNQKLTLQYDFDYTSKNVEIQVFDLNGRLLRTYRDKKVSKGDTKVLDIDFALKTNQVYIIRMQTDREVITKNVVSSKRK</sequence>
<evidence type="ECO:0000313" key="4">
    <source>
        <dbReference type="Proteomes" id="UP001139226"/>
    </source>
</evidence>